<protein>
    <recommendedName>
        <fullName evidence="2">Spt4/RpoE2 zinc finger domain-containing protein</fullName>
    </recommendedName>
</protein>
<evidence type="ECO:0000256" key="1">
    <source>
        <dbReference type="ARBA" id="ARBA00023163"/>
    </source>
</evidence>
<dbReference type="InterPro" id="IPR022800">
    <property type="entry name" value="Spt4/RpoE2_Znf"/>
</dbReference>
<feature type="domain" description="Spt4/RpoE2 zinc finger" evidence="2">
    <location>
        <begin position="261"/>
        <end position="327"/>
    </location>
</feature>
<accession>A0A146K609</accession>
<dbReference type="Gene3D" id="3.30.40.210">
    <property type="match status" value="1"/>
</dbReference>
<dbReference type="InterPro" id="IPR038510">
    <property type="entry name" value="Spt4_sf"/>
</dbReference>
<keyword evidence="1" id="KW-0804">Transcription</keyword>
<organism evidence="3">
    <name type="scientific">Trepomonas sp. PC1</name>
    <dbReference type="NCBI Taxonomy" id="1076344"/>
    <lineage>
        <taxon>Eukaryota</taxon>
        <taxon>Metamonada</taxon>
        <taxon>Diplomonadida</taxon>
        <taxon>Hexamitidae</taxon>
        <taxon>Hexamitinae</taxon>
        <taxon>Trepomonas</taxon>
    </lineage>
</organism>
<dbReference type="SUPFAM" id="SSF63393">
    <property type="entry name" value="RNA polymerase subunits"/>
    <property type="match status" value="1"/>
</dbReference>
<dbReference type="AlphaFoldDB" id="A0A146K609"/>
<name>A0A146K609_9EUKA</name>
<evidence type="ECO:0000259" key="2">
    <source>
        <dbReference type="SMART" id="SM01389"/>
    </source>
</evidence>
<proteinExistence type="predicted"/>
<dbReference type="Pfam" id="PF06093">
    <property type="entry name" value="Spt4"/>
    <property type="match status" value="1"/>
</dbReference>
<evidence type="ECO:0000313" key="3">
    <source>
        <dbReference type="EMBL" id="JAP91066.1"/>
    </source>
</evidence>
<dbReference type="InterPro" id="IPR029040">
    <property type="entry name" value="RPABC4/Spt4"/>
</dbReference>
<dbReference type="SMART" id="SM01389">
    <property type="entry name" value="Spt4"/>
    <property type="match status" value="1"/>
</dbReference>
<gene>
    <name evidence="3" type="ORF">TPC1_17428</name>
</gene>
<reference evidence="3" key="1">
    <citation type="submission" date="2015-07" db="EMBL/GenBank/DDBJ databases">
        <title>Adaptation to a free-living lifestyle via gene acquisitions in the diplomonad Trepomonas sp. PC1.</title>
        <authorList>
            <person name="Xu F."/>
            <person name="Jerlstrom-Hultqvist J."/>
            <person name="Kolisko M."/>
            <person name="Simpson A.G.B."/>
            <person name="Roger A.J."/>
            <person name="Svard S.G."/>
            <person name="Andersson J.O."/>
        </authorList>
    </citation>
    <scope>NUCLEOTIDE SEQUENCE</scope>
    <source>
        <strain evidence="3">PC1</strain>
    </source>
</reference>
<sequence length="336" mass="38255">MSIGKTCRLTQPLSFLKSSTDFSQPSVLPWGTLAMDSNCLLQAYWHWSNCCFVAPLSSACRMKASRFDSWSLFIFLQPFWVSKLINRSASSDSFMQASSRVPHWVDLIQDGICLRNSEIGASFSNFSSFAITTTLARQQSRTNWTRFKVGLTYTIFIVLELFTPQINSVSPRVVYNSPACLYVFRNCGKSISKSLFILLYNQGIKTTYSGFNSELHIYVTFSIHTKGVVIVELYFIARKIPHHKQMTLYVEDIDITDLKRLQACQQCFYLSKMGGTCQNCKKSDTFINQFHGIISLIDPDTSYMKKLLSKQTGYTSFIPGFYALSLTEAETRDLDE</sequence>
<dbReference type="EMBL" id="GDID01005540">
    <property type="protein sequence ID" value="JAP91066.1"/>
    <property type="molecule type" value="Transcribed_RNA"/>
</dbReference>